<evidence type="ECO:0000256" key="3">
    <source>
        <dbReference type="ARBA" id="ARBA00022692"/>
    </source>
</evidence>
<feature type="transmembrane region" description="Helical" evidence="7">
    <location>
        <begin position="406"/>
        <end position="428"/>
    </location>
</feature>
<dbReference type="Gene3D" id="1.20.1720.10">
    <property type="entry name" value="Multidrug resistance protein D"/>
    <property type="match status" value="1"/>
</dbReference>
<protein>
    <submittedName>
        <fullName evidence="9">Putative MFS-type transporter</fullName>
    </submittedName>
</protein>
<dbReference type="SUPFAM" id="SSF103473">
    <property type="entry name" value="MFS general substrate transporter"/>
    <property type="match status" value="1"/>
</dbReference>
<evidence type="ECO:0000313" key="9">
    <source>
        <dbReference type="EMBL" id="TVY59261.1"/>
    </source>
</evidence>
<keyword evidence="3 7" id="KW-0812">Transmembrane</keyword>
<dbReference type="Gene3D" id="1.20.1250.20">
    <property type="entry name" value="MFS general substrate transporter like domains"/>
    <property type="match status" value="1"/>
</dbReference>
<evidence type="ECO:0000313" key="10">
    <source>
        <dbReference type="Proteomes" id="UP000481288"/>
    </source>
</evidence>
<dbReference type="InterPro" id="IPR036259">
    <property type="entry name" value="MFS_trans_sf"/>
</dbReference>
<feature type="domain" description="Major facilitator superfamily (MFS) profile" evidence="8">
    <location>
        <begin position="28"/>
        <end position="508"/>
    </location>
</feature>
<feature type="transmembrane region" description="Helical" evidence="7">
    <location>
        <begin position="164"/>
        <end position="186"/>
    </location>
</feature>
<keyword evidence="10" id="KW-1185">Reference proteome</keyword>
<dbReference type="InterPro" id="IPR050930">
    <property type="entry name" value="MFS_Vesicular_Transporter"/>
</dbReference>
<evidence type="ECO:0000256" key="5">
    <source>
        <dbReference type="ARBA" id="ARBA00023136"/>
    </source>
</evidence>
<dbReference type="InterPro" id="IPR020846">
    <property type="entry name" value="MFS_dom"/>
</dbReference>
<dbReference type="Proteomes" id="UP000481288">
    <property type="component" value="Unassembled WGS sequence"/>
</dbReference>
<evidence type="ECO:0000256" key="2">
    <source>
        <dbReference type="ARBA" id="ARBA00022448"/>
    </source>
</evidence>
<accession>A0A7D8YYP4</accession>
<comment type="subcellular location">
    <subcellularLocation>
        <location evidence="1">Membrane</location>
        <topology evidence="1">Multi-pass membrane protein</topology>
    </subcellularLocation>
</comment>
<evidence type="ECO:0000256" key="7">
    <source>
        <dbReference type="SAM" id="Phobius"/>
    </source>
</evidence>
<reference evidence="9 10" key="1">
    <citation type="submission" date="2018-05" db="EMBL/GenBank/DDBJ databases">
        <title>Whole genome sequencing for identification of molecular markers to develop diagnostic detection tools for the regulated plant pathogen Lachnellula willkommii.</title>
        <authorList>
            <person name="Giroux E."/>
            <person name="Bilodeau G."/>
        </authorList>
    </citation>
    <scope>NUCLEOTIDE SEQUENCE [LARGE SCALE GENOMIC DNA]</scope>
    <source>
        <strain evidence="9 10">CBS 625.97</strain>
    </source>
</reference>
<dbReference type="InterPro" id="IPR011701">
    <property type="entry name" value="MFS"/>
</dbReference>
<evidence type="ECO:0000256" key="4">
    <source>
        <dbReference type="ARBA" id="ARBA00022989"/>
    </source>
</evidence>
<gene>
    <name evidence="9" type="ORF">LCER1_G000482</name>
</gene>
<evidence type="ECO:0000256" key="6">
    <source>
        <dbReference type="SAM" id="MobiDB-lite"/>
    </source>
</evidence>
<feature type="transmembrane region" description="Helical" evidence="7">
    <location>
        <begin position="72"/>
        <end position="95"/>
    </location>
</feature>
<name>A0A7D8YYP4_9HELO</name>
<keyword evidence="4 7" id="KW-1133">Transmembrane helix</keyword>
<organism evidence="9 10">
    <name type="scientific">Lachnellula cervina</name>
    <dbReference type="NCBI Taxonomy" id="1316786"/>
    <lineage>
        <taxon>Eukaryota</taxon>
        <taxon>Fungi</taxon>
        <taxon>Dikarya</taxon>
        <taxon>Ascomycota</taxon>
        <taxon>Pezizomycotina</taxon>
        <taxon>Leotiomycetes</taxon>
        <taxon>Helotiales</taxon>
        <taxon>Lachnaceae</taxon>
        <taxon>Lachnellula</taxon>
    </lineage>
</organism>
<dbReference type="EMBL" id="QGMG01000008">
    <property type="protein sequence ID" value="TVY59261.1"/>
    <property type="molecule type" value="Genomic_DNA"/>
</dbReference>
<dbReference type="GO" id="GO:0016020">
    <property type="term" value="C:membrane"/>
    <property type="evidence" value="ECO:0007669"/>
    <property type="project" value="UniProtKB-SubCell"/>
</dbReference>
<evidence type="ECO:0000259" key="8">
    <source>
        <dbReference type="PROSITE" id="PS50850"/>
    </source>
</evidence>
<feature type="transmembrane region" description="Helical" evidence="7">
    <location>
        <begin position="351"/>
        <end position="368"/>
    </location>
</feature>
<dbReference type="OrthoDB" id="5086884at2759"/>
<feature type="transmembrane region" description="Helical" evidence="7">
    <location>
        <begin position="448"/>
        <end position="472"/>
    </location>
</feature>
<keyword evidence="2" id="KW-0813">Transport</keyword>
<feature type="transmembrane region" description="Helical" evidence="7">
    <location>
        <begin position="134"/>
        <end position="152"/>
    </location>
</feature>
<dbReference type="GO" id="GO:0022857">
    <property type="term" value="F:transmembrane transporter activity"/>
    <property type="evidence" value="ECO:0007669"/>
    <property type="project" value="InterPro"/>
</dbReference>
<dbReference type="PANTHER" id="PTHR23506:SF23">
    <property type="entry name" value="GH10249P"/>
    <property type="match status" value="1"/>
</dbReference>
<dbReference type="AlphaFoldDB" id="A0A7D8YYP4"/>
<feature type="transmembrane region" description="Helical" evidence="7">
    <location>
        <begin position="107"/>
        <end position="128"/>
    </location>
</feature>
<feature type="transmembrane region" description="Helical" evidence="7">
    <location>
        <begin position="484"/>
        <end position="504"/>
    </location>
</feature>
<dbReference type="CDD" id="cd17325">
    <property type="entry name" value="MFS_MdtG_SLC18_like"/>
    <property type="match status" value="1"/>
</dbReference>
<feature type="compositionally biased region" description="Polar residues" evidence="6">
    <location>
        <begin position="224"/>
        <end position="240"/>
    </location>
</feature>
<comment type="caution">
    <text evidence="9">The sequence shown here is derived from an EMBL/GenBank/DDBJ whole genome shotgun (WGS) entry which is preliminary data.</text>
</comment>
<dbReference type="Pfam" id="PF07690">
    <property type="entry name" value="MFS_1"/>
    <property type="match status" value="1"/>
</dbReference>
<proteinExistence type="predicted"/>
<feature type="transmembrane region" description="Helical" evidence="7">
    <location>
        <begin position="192"/>
        <end position="212"/>
    </location>
</feature>
<evidence type="ECO:0000256" key="1">
    <source>
        <dbReference type="ARBA" id="ARBA00004141"/>
    </source>
</evidence>
<feature type="region of interest" description="Disordered" evidence="6">
    <location>
        <begin position="224"/>
        <end position="255"/>
    </location>
</feature>
<dbReference type="PROSITE" id="PS50850">
    <property type="entry name" value="MFS"/>
    <property type="match status" value="1"/>
</dbReference>
<sequence length="514" mass="55627">MTNDMERAEQVPLRKPWLLEFRSSSNYILATICVAIFTVGLLEDAFLYAVVVPVLPFSLHERSGVPEDEVQWWNSFIFGIFGFAIIVGSPICGWITDHTSNRSTSYFVGLFVLGAATLLFGFATSAWVLVISRVLQGFSAAIVYTVGLALLVDTVGGEKIGQWMGTAMSMSSFGLIIAPLFGGIVYHRAGYLAVFLMILGLIIVDIIMRLFMIEKKHAEKYLESSPTNETSGYTTFSNNNTDEHINGATHQSTDYSTPINENLLAIPEDNTRPESNETTALLSNKKSNHKSEPAIATNSGQLPTIIVLLLSPRVSSNIYGIFVNVSIQATFDGVLPLFVKNTFHWNSLDAGLIYLCLAIPALAGPFVGQLSDRFGPRWIAVLGCALTSIPLFLMRLVEENNTQDKVLLGCLLVLTGFTNILIVAPVAADLSTCVEKMEEEQPGVFGPGGAYGQVFALFNCSMAAATMFGPIVAGAISEQYGWKAMTVAMGIFSISGAIPTFFFTGGKRIPAAGN</sequence>
<feature type="transmembrane region" description="Helical" evidence="7">
    <location>
        <begin position="27"/>
        <end position="52"/>
    </location>
</feature>
<feature type="transmembrane region" description="Helical" evidence="7">
    <location>
        <begin position="374"/>
        <end position="394"/>
    </location>
</feature>
<dbReference type="PANTHER" id="PTHR23506">
    <property type="entry name" value="GH10249P"/>
    <property type="match status" value="1"/>
</dbReference>
<keyword evidence="5 7" id="KW-0472">Membrane</keyword>